<evidence type="ECO:0000256" key="2">
    <source>
        <dbReference type="ARBA" id="ARBA00022475"/>
    </source>
</evidence>
<reference evidence="7" key="1">
    <citation type="submission" date="2023-06" db="EMBL/GenBank/DDBJ databases">
        <title>Phylogenetic Diversity of Rhizobium strains.</title>
        <authorList>
            <person name="Moura F.T."/>
            <person name="Helene L.C.F."/>
            <person name="Hungria M."/>
        </authorList>
    </citation>
    <scope>NUCLEOTIDE SEQUENCE</scope>
    <source>
        <strain evidence="7">CCGE526</strain>
    </source>
</reference>
<evidence type="ECO:0000256" key="1">
    <source>
        <dbReference type="ARBA" id="ARBA00004651"/>
    </source>
</evidence>
<sequence>MAKVANGNKLAWVRHVVGAGITLICIGAIAWQINAKDVLDAIEHFRWVYLVFGIASLAADYALRILRWSIMLRAAGVAATFENCAAPFLGSITLNNILPLRLGDVVRALVFPKAMGAAKTTAASSLVMERLIDLMTLLLCLTLGLAAATAAAIPPSLIETAVLMAVVGGLVLSLGFLFSGNLAQFFNHLGQRAPAEARSGPLSKVSIGLSGLFGSFEAMSRPAVLVKLILISMLIWVGEAGLFYFVLLGFGVEAKISTALLVMALATLSTLVPSSPGYIGPFHLAAFFAISLTGGSTALAGSYAVLVHLALWIPTTVAGAVAIWMSPALFRAARSDETVIGKSEAI</sequence>
<dbReference type="PANTHER" id="PTHR39087:SF2">
    <property type="entry name" value="UPF0104 MEMBRANE PROTEIN MJ1595"/>
    <property type="match status" value="1"/>
</dbReference>
<keyword evidence="4 6" id="KW-1133">Transmembrane helix</keyword>
<feature type="transmembrane region" description="Helical" evidence="6">
    <location>
        <begin position="12"/>
        <end position="33"/>
    </location>
</feature>
<evidence type="ECO:0000256" key="6">
    <source>
        <dbReference type="SAM" id="Phobius"/>
    </source>
</evidence>
<comment type="caution">
    <text evidence="7">The sequence shown here is derived from an EMBL/GenBank/DDBJ whole genome shotgun (WGS) entry which is preliminary data.</text>
</comment>
<evidence type="ECO:0000313" key="8">
    <source>
        <dbReference type="Proteomes" id="UP001172645"/>
    </source>
</evidence>
<feature type="transmembrane region" description="Helical" evidence="6">
    <location>
        <begin position="284"/>
        <end position="305"/>
    </location>
</feature>
<keyword evidence="8" id="KW-1185">Reference proteome</keyword>
<keyword evidence="5 6" id="KW-0472">Membrane</keyword>
<name>A0ABT7K266_9HYPH</name>
<feature type="transmembrane region" description="Helical" evidence="6">
    <location>
        <begin position="228"/>
        <end position="250"/>
    </location>
</feature>
<evidence type="ECO:0000313" key="7">
    <source>
        <dbReference type="EMBL" id="MDL2402699.1"/>
    </source>
</evidence>
<accession>A0ABT7K266</accession>
<keyword evidence="2" id="KW-1003">Cell membrane</keyword>
<evidence type="ECO:0000256" key="4">
    <source>
        <dbReference type="ARBA" id="ARBA00022989"/>
    </source>
</evidence>
<feature type="transmembrane region" description="Helical" evidence="6">
    <location>
        <begin position="311"/>
        <end position="330"/>
    </location>
</feature>
<gene>
    <name evidence="7" type="ORF">PY649_27770</name>
</gene>
<comment type="subcellular location">
    <subcellularLocation>
        <location evidence="1">Cell membrane</location>
        <topology evidence="1">Multi-pass membrane protein</topology>
    </subcellularLocation>
</comment>
<evidence type="ECO:0000256" key="3">
    <source>
        <dbReference type="ARBA" id="ARBA00022692"/>
    </source>
</evidence>
<dbReference type="Proteomes" id="UP001172645">
    <property type="component" value="Unassembled WGS sequence"/>
</dbReference>
<dbReference type="InterPro" id="IPR022791">
    <property type="entry name" value="L-PG_synthase/AglD"/>
</dbReference>
<dbReference type="Pfam" id="PF03706">
    <property type="entry name" value="LPG_synthase_TM"/>
    <property type="match status" value="1"/>
</dbReference>
<dbReference type="EMBL" id="JARFYM010000032">
    <property type="protein sequence ID" value="MDL2402699.1"/>
    <property type="molecule type" value="Genomic_DNA"/>
</dbReference>
<feature type="transmembrane region" description="Helical" evidence="6">
    <location>
        <begin position="45"/>
        <end position="63"/>
    </location>
</feature>
<dbReference type="PANTHER" id="PTHR39087">
    <property type="entry name" value="UPF0104 MEMBRANE PROTEIN MJ1595"/>
    <property type="match status" value="1"/>
</dbReference>
<evidence type="ECO:0000256" key="5">
    <source>
        <dbReference type="ARBA" id="ARBA00023136"/>
    </source>
</evidence>
<feature type="transmembrane region" description="Helical" evidence="6">
    <location>
        <begin position="160"/>
        <end position="183"/>
    </location>
</feature>
<feature type="transmembrane region" description="Helical" evidence="6">
    <location>
        <begin position="134"/>
        <end position="154"/>
    </location>
</feature>
<dbReference type="RefSeq" id="WP_285872111.1">
    <property type="nucleotide sequence ID" value="NZ_JARFYM010000032.1"/>
</dbReference>
<keyword evidence="3 6" id="KW-0812">Transmembrane</keyword>
<dbReference type="NCBIfam" id="TIGR00374">
    <property type="entry name" value="flippase-like domain"/>
    <property type="match status" value="1"/>
</dbReference>
<protein>
    <submittedName>
        <fullName evidence="7">Lysylphosphatidylglycerol synthase transmembrane domain-containing protein</fullName>
    </submittedName>
</protein>
<proteinExistence type="predicted"/>
<feature type="transmembrane region" description="Helical" evidence="6">
    <location>
        <begin position="256"/>
        <end position="272"/>
    </location>
</feature>
<organism evidence="7 8">
    <name type="scientific">Rhizobium mayense</name>
    <dbReference type="NCBI Taxonomy" id="1312184"/>
    <lineage>
        <taxon>Bacteria</taxon>
        <taxon>Pseudomonadati</taxon>
        <taxon>Pseudomonadota</taxon>
        <taxon>Alphaproteobacteria</taxon>
        <taxon>Hyphomicrobiales</taxon>
        <taxon>Rhizobiaceae</taxon>
        <taxon>Rhizobium/Agrobacterium group</taxon>
        <taxon>Rhizobium</taxon>
    </lineage>
</organism>